<comment type="catalytic activity">
    <reaction evidence="11">
        <text>(S)-2,3,4,5-tetrahydrodipicolinate + NAD(+) + H2O = (2S,4S)-4-hydroxy-2,3,4,5-tetrahydrodipicolinate + NADH + H(+)</text>
        <dbReference type="Rhea" id="RHEA:35323"/>
        <dbReference type="ChEBI" id="CHEBI:15377"/>
        <dbReference type="ChEBI" id="CHEBI:15378"/>
        <dbReference type="ChEBI" id="CHEBI:16845"/>
        <dbReference type="ChEBI" id="CHEBI:57540"/>
        <dbReference type="ChEBI" id="CHEBI:57945"/>
        <dbReference type="ChEBI" id="CHEBI:67139"/>
        <dbReference type="EC" id="1.17.1.8"/>
    </reaction>
</comment>
<dbReference type="GO" id="GO:0008839">
    <property type="term" value="F:4-hydroxy-tetrahydrodipicolinate reductase"/>
    <property type="evidence" value="ECO:0007669"/>
    <property type="project" value="UniProtKB-UniRule"/>
</dbReference>
<keyword evidence="16" id="KW-1185">Reference proteome</keyword>
<dbReference type="Proteomes" id="UP000249248">
    <property type="component" value="Unassembled WGS sequence"/>
</dbReference>
<dbReference type="InterPro" id="IPR000846">
    <property type="entry name" value="DapB_N"/>
</dbReference>
<dbReference type="SUPFAM" id="SSF55347">
    <property type="entry name" value="Glyceraldehyde-3-phosphate dehydrogenase-like, C-terminal domain"/>
    <property type="match status" value="1"/>
</dbReference>
<protein>
    <recommendedName>
        <fullName evidence="9 12">4-hydroxy-tetrahydrodipicolinate reductase</fullName>
        <ecNumber evidence="9 12">1.17.1.8</ecNumber>
    </recommendedName>
</protein>
<organism evidence="15 16">
    <name type="scientific">Putridiphycobacter roseus</name>
    <dbReference type="NCBI Taxonomy" id="2219161"/>
    <lineage>
        <taxon>Bacteria</taxon>
        <taxon>Pseudomonadati</taxon>
        <taxon>Bacteroidota</taxon>
        <taxon>Flavobacteriia</taxon>
        <taxon>Flavobacteriales</taxon>
        <taxon>Crocinitomicaceae</taxon>
        <taxon>Putridiphycobacter</taxon>
    </lineage>
</organism>
<dbReference type="EMBL" id="QKSB01000001">
    <property type="protein sequence ID" value="PZE18646.1"/>
    <property type="molecule type" value="Genomic_DNA"/>
</dbReference>
<dbReference type="Gene3D" id="3.40.50.720">
    <property type="entry name" value="NAD(P)-binding Rossmann-like Domain"/>
    <property type="match status" value="1"/>
</dbReference>
<dbReference type="Pfam" id="PF01113">
    <property type="entry name" value="DapB_N"/>
    <property type="match status" value="1"/>
</dbReference>
<evidence type="ECO:0000256" key="9">
    <source>
        <dbReference type="ARBA" id="ARBA00038983"/>
    </source>
</evidence>
<dbReference type="Gene3D" id="3.30.360.10">
    <property type="entry name" value="Dihydrodipicolinate Reductase, domain 2"/>
    <property type="match status" value="1"/>
</dbReference>
<proteinExistence type="inferred from homology"/>
<dbReference type="InterPro" id="IPR022663">
    <property type="entry name" value="DapB_C"/>
</dbReference>
<evidence type="ECO:0000256" key="12">
    <source>
        <dbReference type="NCBIfam" id="TIGR00036"/>
    </source>
</evidence>
<evidence type="ECO:0000256" key="10">
    <source>
        <dbReference type="ARBA" id="ARBA00049080"/>
    </source>
</evidence>
<evidence type="ECO:0000256" key="1">
    <source>
        <dbReference type="ARBA" id="ARBA00006642"/>
    </source>
</evidence>
<dbReference type="InterPro" id="IPR023940">
    <property type="entry name" value="DHDPR_bac"/>
</dbReference>
<dbReference type="GO" id="GO:0005829">
    <property type="term" value="C:cytosol"/>
    <property type="evidence" value="ECO:0007669"/>
    <property type="project" value="TreeGrafter"/>
</dbReference>
<dbReference type="RefSeq" id="WP_111061547.1">
    <property type="nucleotide sequence ID" value="NZ_JBHUCU010000007.1"/>
</dbReference>
<dbReference type="CDD" id="cd02274">
    <property type="entry name" value="DHDPR_N"/>
    <property type="match status" value="1"/>
</dbReference>
<keyword evidence="7" id="KW-0457">Lysine biosynthesis</keyword>
<dbReference type="GO" id="GO:0009089">
    <property type="term" value="P:lysine biosynthetic process via diaminopimelate"/>
    <property type="evidence" value="ECO:0007669"/>
    <property type="project" value="UniProtKB-UniRule"/>
</dbReference>
<keyword evidence="6" id="KW-0520">NAD</keyword>
<keyword evidence="5" id="KW-0560">Oxidoreductase</keyword>
<dbReference type="EC" id="1.17.1.8" evidence="9 12"/>
<evidence type="ECO:0000259" key="13">
    <source>
        <dbReference type="Pfam" id="PF01113"/>
    </source>
</evidence>
<evidence type="ECO:0000313" key="15">
    <source>
        <dbReference type="EMBL" id="PZE18646.1"/>
    </source>
</evidence>
<accession>A0A2W1NLC9</accession>
<keyword evidence="2" id="KW-0028">Amino-acid biosynthesis</keyword>
<evidence type="ECO:0000256" key="8">
    <source>
        <dbReference type="ARBA" id="ARBA00037922"/>
    </source>
</evidence>
<evidence type="ECO:0000256" key="5">
    <source>
        <dbReference type="ARBA" id="ARBA00023002"/>
    </source>
</evidence>
<dbReference type="OrthoDB" id="9790352at2"/>
<evidence type="ECO:0000256" key="3">
    <source>
        <dbReference type="ARBA" id="ARBA00022857"/>
    </source>
</evidence>
<gene>
    <name evidence="15" type="primary">dapB</name>
    <name evidence="15" type="ORF">DNU06_02105</name>
</gene>
<comment type="caution">
    <text evidence="15">The sequence shown here is derived from an EMBL/GenBank/DDBJ whole genome shotgun (WGS) entry which is preliminary data.</text>
</comment>
<evidence type="ECO:0000256" key="4">
    <source>
        <dbReference type="ARBA" id="ARBA00022915"/>
    </source>
</evidence>
<dbReference type="NCBIfam" id="TIGR00036">
    <property type="entry name" value="dapB"/>
    <property type="match status" value="1"/>
</dbReference>
<comment type="catalytic activity">
    <reaction evidence="10">
        <text>(S)-2,3,4,5-tetrahydrodipicolinate + NADP(+) + H2O = (2S,4S)-4-hydroxy-2,3,4,5-tetrahydrodipicolinate + NADPH + H(+)</text>
        <dbReference type="Rhea" id="RHEA:35331"/>
        <dbReference type="ChEBI" id="CHEBI:15377"/>
        <dbReference type="ChEBI" id="CHEBI:15378"/>
        <dbReference type="ChEBI" id="CHEBI:16845"/>
        <dbReference type="ChEBI" id="CHEBI:57783"/>
        <dbReference type="ChEBI" id="CHEBI:58349"/>
        <dbReference type="ChEBI" id="CHEBI:67139"/>
        <dbReference type="EC" id="1.17.1.8"/>
    </reaction>
</comment>
<comment type="pathway">
    <text evidence="8">Amino-acid biosynthesis; L-lysine biosynthesis via DAP pathway; (S)-tetrahydrodipicolinate from L-aspartate: step 4/4.</text>
</comment>
<keyword evidence="3" id="KW-0521">NADP</keyword>
<dbReference type="GO" id="GO:0019877">
    <property type="term" value="P:diaminopimelate biosynthetic process"/>
    <property type="evidence" value="ECO:0007669"/>
    <property type="project" value="UniProtKB-KW"/>
</dbReference>
<comment type="similarity">
    <text evidence="1">Belongs to the DapB family.</text>
</comment>
<evidence type="ECO:0000259" key="14">
    <source>
        <dbReference type="Pfam" id="PF05173"/>
    </source>
</evidence>
<reference evidence="15 16" key="1">
    <citation type="submission" date="2018-06" db="EMBL/GenBank/DDBJ databases">
        <title>The draft genome sequence of Crocinitomix sp. SM1701.</title>
        <authorList>
            <person name="Zhang X."/>
        </authorList>
    </citation>
    <scope>NUCLEOTIDE SEQUENCE [LARGE SCALE GENOMIC DNA]</scope>
    <source>
        <strain evidence="15 16">SM1701</strain>
    </source>
</reference>
<dbReference type="SUPFAM" id="SSF51735">
    <property type="entry name" value="NAD(P)-binding Rossmann-fold domains"/>
    <property type="match status" value="1"/>
</dbReference>
<dbReference type="AlphaFoldDB" id="A0A2W1NLC9"/>
<evidence type="ECO:0000313" key="16">
    <source>
        <dbReference type="Proteomes" id="UP000249248"/>
    </source>
</evidence>
<dbReference type="InterPro" id="IPR036291">
    <property type="entry name" value="NAD(P)-bd_dom_sf"/>
</dbReference>
<evidence type="ECO:0000256" key="11">
    <source>
        <dbReference type="ARBA" id="ARBA00049396"/>
    </source>
</evidence>
<evidence type="ECO:0000256" key="2">
    <source>
        <dbReference type="ARBA" id="ARBA00022605"/>
    </source>
</evidence>
<name>A0A2W1NLC9_9FLAO</name>
<dbReference type="PANTHER" id="PTHR20836">
    <property type="entry name" value="DIHYDRODIPICOLINATE REDUCTASE"/>
    <property type="match status" value="1"/>
</dbReference>
<sequence>MNIAIFGYGKMGKEIEKILIERGHKVVERITSKSDKSAINTSNIDVVIEFSSPHAAAANIQFCIDHKLPIVIGTTGWYEQLDTLKQNCNANQSAMVYGTNFSIGVNIFFTINSALAKIMNANLGYTCTVKEVHHTEKKDAPSGTGITIAEDIIAEMDTYQKWENVNKSEISGPEVLSLASERLPDVPGTHIVSYENNIDRIDLIHTAKNRTGFALGSVLAAEWIKNKQGVFSIKEIMPELIKEII</sequence>
<dbReference type="PIRSF" id="PIRSF000161">
    <property type="entry name" value="DHPR"/>
    <property type="match status" value="1"/>
</dbReference>
<dbReference type="PANTHER" id="PTHR20836:SF0">
    <property type="entry name" value="4-HYDROXY-TETRAHYDRODIPICOLINATE REDUCTASE 1, CHLOROPLASTIC-RELATED"/>
    <property type="match status" value="1"/>
</dbReference>
<evidence type="ECO:0000256" key="6">
    <source>
        <dbReference type="ARBA" id="ARBA00023027"/>
    </source>
</evidence>
<keyword evidence="4" id="KW-0220">Diaminopimelate biosynthesis</keyword>
<dbReference type="Pfam" id="PF05173">
    <property type="entry name" value="DapB_C"/>
    <property type="match status" value="1"/>
</dbReference>
<feature type="domain" description="Dihydrodipicolinate reductase C-terminal" evidence="14">
    <location>
        <begin position="104"/>
        <end position="237"/>
    </location>
</feature>
<feature type="domain" description="Dihydrodipicolinate reductase N-terminal" evidence="13">
    <location>
        <begin position="1"/>
        <end position="101"/>
    </location>
</feature>
<evidence type="ECO:0000256" key="7">
    <source>
        <dbReference type="ARBA" id="ARBA00023154"/>
    </source>
</evidence>